<dbReference type="GO" id="GO:0003677">
    <property type="term" value="F:DNA binding"/>
    <property type="evidence" value="ECO:0007669"/>
    <property type="project" value="UniProtKB-KW"/>
</dbReference>
<dbReference type="SUPFAM" id="SSF53098">
    <property type="entry name" value="Ribonuclease H-like"/>
    <property type="match status" value="1"/>
</dbReference>
<evidence type="ECO:0000256" key="9">
    <source>
        <dbReference type="ARBA" id="ARBA00022771"/>
    </source>
</evidence>
<evidence type="ECO:0000256" key="2">
    <source>
        <dbReference type="ARBA" id="ARBA00005755"/>
    </source>
</evidence>
<keyword evidence="6" id="KW-0548">Nucleotidyltransferase</keyword>
<feature type="domain" description="DNA polymerase epsilon catalytic subunit A C-terminal" evidence="18">
    <location>
        <begin position="1669"/>
        <end position="2041"/>
    </location>
</feature>
<keyword evidence="11" id="KW-0239">DNA-directed DNA polymerase</keyword>
<dbReference type="InterPro" id="IPR036397">
    <property type="entry name" value="RNaseH_sf"/>
</dbReference>
<keyword evidence="15" id="KW-0238">DNA-binding</keyword>
<evidence type="ECO:0000256" key="4">
    <source>
        <dbReference type="ARBA" id="ARBA00022485"/>
    </source>
</evidence>
<dbReference type="STRING" id="554055.A0A2P6V7Z9"/>
<evidence type="ECO:0000259" key="18">
    <source>
        <dbReference type="SMART" id="SM01159"/>
    </source>
</evidence>
<evidence type="ECO:0000256" key="16">
    <source>
        <dbReference type="ARBA" id="ARBA00023242"/>
    </source>
</evidence>
<dbReference type="PANTHER" id="PTHR10670:SF0">
    <property type="entry name" value="DNA POLYMERASE EPSILON CATALYTIC SUBUNIT A"/>
    <property type="match status" value="1"/>
</dbReference>
<dbReference type="FunFam" id="1.10.287.690:FF:000005">
    <property type="entry name" value="DNA polymerase epsilon catalytic subunit"/>
    <property type="match status" value="1"/>
</dbReference>
<dbReference type="PANTHER" id="PTHR10670">
    <property type="entry name" value="DNA POLYMERASE EPSILON CATALYTIC SUBUNIT A"/>
    <property type="match status" value="1"/>
</dbReference>
<dbReference type="SMART" id="SM00486">
    <property type="entry name" value="POLBc"/>
    <property type="match status" value="1"/>
</dbReference>
<feature type="region of interest" description="Disordered" evidence="17">
    <location>
        <begin position="2696"/>
        <end position="2721"/>
    </location>
</feature>
<accession>A0A2P6V7Z9</accession>
<keyword evidence="5" id="KW-0808">Transferase</keyword>
<feature type="compositionally biased region" description="Low complexity" evidence="17">
    <location>
        <begin position="2701"/>
        <end position="2721"/>
    </location>
</feature>
<dbReference type="GO" id="GO:0016491">
    <property type="term" value="F:oxidoreductase activity"/>
    <property type="evidence" value="ECO:0007669"/>
    <property type="project" value="UniProtKB-KW"/>
</dbReference>
<protein>
    <recommendedName>
        <fullName evidence="3">DNA-directed DNA polymerase</fullName>
        <ecNumber evidence="3">2.7.7.7</ecNumber>
    </recommendedName>
</protein>
<proteinExistence type="inferred from homology"/>
<reference evidence="19 20" key="1">
    <citation type="journal article" date="2018" name="Plant J.">
        <title>Genome sequences of Chlorella sorokiniana UTEX 1602 and Micractinium conductrix SAG 241.80: implications to maltose excretion by a green alga.</title>
        <authorList>
            <person name="Arriola M.B."/>
            <person name="Velmurugan N."/>
            <person name="Zhang Y."/>
            <person name="Plunkett M.H."/>
            <person name="Hondzo H."/>
            <person name="Barney B.M."/>
        </authorList>
    </citation>
    <scope>NUCLEOTIDE SEQUENCE [LARGE SCALE GENOMIC DNA]</scope>
    <source>
        <strain evidence="19 20">SAG 241.80</strain>
    </source>
</reference>
<dbReference type="Gene3D" id="3.30.342.10">
    <property type="entry name" value="DNA Polymerase, chain B, domain 1"/>
    <property type="match status" value="1"/>
</dbReference>
<keyword evidence="20" id="KW-1185">Reference proteome</keyword>
<dbReference type="GO" id="GO:0008270">
    <property type="term" value="F:zinc ion binding"/>
    <property type="evidence" value="ECO:0007669"/>
    <property type="project" value="UniProtKB-KW"/>
</dbReference>
<organism evidence="19 20">
    <name type="scientific">Micractinium conductrix</name>
    <dbReference type="NCBI Taxonomy" id="554055"/>
    <lineage>
        <taxon>Eukaryota</taxon>
        <taxon>Viridiplantae</taxon>
        <taxon>Chlorophyta</taxon>
        <taxon>core chlorophytes</taxon>
        <taxon>Trebouxiophyceae</taxon>
        <taxon>Chlorellales</taxon>
        <taxon>Chlorellaceae</taxon>
        <taxon>Chlorella clade</taxon>
        <taxon>Micractinium</taxon>
    </lineage>
</organism>
<dbReference type="Pfam" id="PF23250">
    <property type="entry name" value="zf_DPOE_2"/>
    <property type="match status" value="1"/>
</dbReference>
<dbReference type="InterPro" id="IPR055191">
    <property type="entry name" value="POL2_thumb"/>
</dbReference>
<gene>
    <name evidence="19" type="ORF">C2E20_6270</name>
</gene>
<evidence type="ECO:0000256" key="14">
    <source>
        <dbReference type="ARBA" id="ARBA00023014"/>
    </source>
</evidence>
<dbReference type="InterPro" id="IPR054475">
    <property type="entry name" value="Znf-DPOE"/>
</dbReference>
<dbReference type="InterPro" id="IPR042087">
    <property type="entry name" value="DNA_pol_B_thumb"/>
</dbReference>
<feature type="compositionally biased region" description="Low complexity" evidence="17">
    <location>
        <begin position="1376"/>
        <end position="1389"/>
    </location>
</feature>
<evidence type="ECO:0000256" key="12">
    <source>
        <dbReference type="ARBA" id="ARBA00023002"/>
    </source>
</evidence>
<dbReference type="EC" id="2.7.7.7" evidence="3"/>
<keyword evidence="10" id="KW-0862">Zinc</keyword>
<keyword evidence="14" id="KW-0411">Iron-sulfur</keyword>
<dbReference type="OrthoDB" id="10060449at2759"/>
<sequence length="3205" mass="348832">MGNVVEVRGAVDPGEWTAAERLRLNFPPHGAPGNARLRLACQVACEGNLHVVKRSGFWGQGEEVLPDLPASSSSTSSSHAAGDGAAAGEAGGSSGARRGAMKKAQPFGSIRGAGISSLRARDAHDGGGGGGRGRGKRLLNRGMNLSKGNYIGKRQESAGGSGAAEAAAAPKEDDHPHEAALGFALHTDGADRLGWLMNLNQSQKIDKENGQTLSVVNCYFMCQDGGMFKAQVEYCPYFYLQIKDDLEMEVDSWLRRKFEGSVREVEIVHREDLDLKNHLSGIQRKLLKISFWNQEQLQQVRREISPIVSRNRYRRDGISAYQVLQQQQGPTGAKAGKERLQDALESIVEMREYDVPYHVRFEIDTDVRCGHWFMVKAKGGKVSLERRADLLQRAEPRICAFDIETTKLPLQFPNAEYDQVFMISYMVDRQGFLIINREVVSEDIQDFEYTPKPEFEGPFKVFNCANEAACLRCWFDHMREVKPSIYVTYNGDYFDWPFIETRATKHGMDMEREIGFTCDRKANQTLSRMAVHMDCLHWVNRDSYLPQGSRGLKMVTKYKLGYDPVEVDPEDMVRLAGETPQAMASYSVSDAVATYYLYMTYIHPFIFSLSTIIPMPPDEVLRKGSGTLCEMLLMVQAYQAGIVAPNKHTSAAEKMYKGHLLESETYIGGKVEAIESGVFRSDLPCRFRTKSEGYQKLIDKLDGDLAYALRTDGKMAPEDCENYEEVRDEIKGMLEKLRDTPVRDEVPLIYHLDVAAMYPNIILTNRLQPSSIVTDEDCAACDFNRPGKTCLRQMEWVWRGEKYSATRSEYLSLKSQLQSETFPAAEPGGPQRLWSDLMPDEKGKLLKDRLKKYCQKVYKRVLDKPTSEKRLAGICQRENAFYVDTVRAFRDRRYEYKGLNKTWKGKLDDAKASGNPIKTQEAKDMCVLFDSLQLAHKCILNSFYGYVMRKGARWYSMEMAGVVTHTGANIIKCANDLIGQLGKPLELDTDGIWCCLPGSFPEDFKFKNKSGKVFKMSYPCAMLNVMVAEHNTNDQFATLVDKEKRQYAISSEMSIEFEVDGPYKAMILPASKEEGKLIKKRYAVFNFDGSLAELKGFELKRRGELKLIKVFQGEVFDQFLKGDTLEECYAAVAAVANRWLDMLDTKGVDLTDEELIDHISEMCVMSKSMEEYEGRKSSAITCAKRMSQFLGDDRIRDKGVVCNYVIARNPQNLPTSERAIPVAIFSTGPSVSRTYLRKWCGDIGQVGPDEVPDVRQIVDWAYYRERLGSAIQKIITIPAAMQRVPNPVPRVKHPDWLHKKVQEKEDTFKQARIDTLFGAAVAKGRAQQPAAALGGDLEDLCAPAAARAAAAGATPVGIATSVEVRLPSGPGQRGGENANAANAQQQQQQAEDEAMPDRHTDYHGWLAAKKAAWRRSREARKRKQVEAAAGGDGRGVRQRREQGAGAADVTGLFQRAAEEATAAHWQIVSIAPTPEPGVYKAWVVINGRMHAVPLRIPRSFYVDAAAAPGSAEAEGLGPVVRRTLPGGREPAHLYLTCLEEGEYRRGLPELQVRLSAAGTRGVFEDRLPPELNAALQLGCVAVVAPGARKRTLGAGFELSELSMRPVVQFEYFDRPGTLCHMTLHAAPDVARGRGLYALHLPADNRCQVWVVNPARGGQRELSGAVAERAWQEAAAAAVGAAAEGSGTQEGPPAPVFEVAYVKSEEAALRQIQKELTRIKDRARAPTVLLLSAEEPAALRHALPALGDLPTAGVPLGGAGTASLPPLGWQLPAARAAVAQLQTAGEWLQARIGAAQYAHLPLAAIGSDWIIDAADALYARQLRETGHLLWVADPSQPDLGSRPVDQAEAQTLREQQRQLEVTFPGVYRCVCVELRVSHLAVNAVLEAATLGEMEGAALLEDQHGCAAAFRVLKNLAQSWMEDATKRSNICADALLRNLYRWVCSPASRLYDPALKQLVQGLMQKLLLQLVAELQRLGATVVHADCGSIILATGKRSPSAAVGYADYLLDTISKRELFQWLSLTPARFWHTLLHKDRFNYLGILAEVPAALQEALVATPGRLSTAEGGALMTQHAAALAVSQGALDRPAFDYCFNMKEYLPPVLHATFLAAATEFVWLPWKAAQEAEAAADGASQGGSQAVRDGQRSTAAQADWLRQALPRQFTEKLLKQVKHMSLHIGAADGQPDHAFPHLAGSHLSDNELGSPALAFVRAVCHLYGLDGQVSDQVLVLRRQLLKLIHVKEFSVDAEYKDPCMTLVLRDAICHACQDRQDLDLCRDPAIQRHDWSCSVCGGERDVAAVEAQLCGMLAQAADGYQLQDLRCQKCGTVACSHLQQHCDVCGGHLKGTQAAPTARQRLGVLRNIADFQGWPLLAELAAWQLSAGGGGGGTGSSRAFVMAISTASASAAAPARPYELVAPLPGAVFGAEVRGVDLQQQQPEEVVEALVEDVTRHRLLVFRDQGRVSGELHVEISNWFGPCESTFYKHPCSPHPDVFRVSNDPAEGCTGVGRTGWHIDGSFQSAPFSHALYHIWHCPTKGDTAFAPLADIVAALPAEQQRRWDRLAMVSDRRSRDRKPLVYQHPLTGLDTLCFHLGMTDGLVWDAGTPEERGASPAEARALLAEIEEAFTSACAHLIYRHQWRPGDFLMSDNLALGHEASPETQLPRQQRAQASMACRGVSEPAWWLGKRAALAYWTAGDRADSRSSSDAASSVSSSNDSNNAAAGVLLPPQAPPAGFWPTGRLGPASPELAAALAPLAAACSADHAALTRAVACLPPGPLQQGVLQHGCAVARHLCNLGCTPRLLAALLSRCLLLFASPPEQHAAPLLTELVAAGLTVPEAARCLERCPAAAGADSFTPAVAALAGLLAAAGVNSSSGDGSAQDTQAAAHRQPGSRQPRLHLAGDLLRVQPEAAQLLRLPPAELRRHARHLLSLGLTAAQLAAALSVDGGAALLALSAEELDERAEVLEEELGGGPAFFAALLHAGPAMLAESDAAEVLEPHAAALAETFGRGAARKMVVAASALLAVPIATWRRSLATLALCWVEDPAVLALRVPRLLCSDLAAPASVTARIVLQRGLALPAAAVYARLPRCIASTAVPPAALAARIDVLQELGSDACSASSGRESGASRGYESGSSSDSAAAVGQLSMGEVCHVSDAQFAARLGLPVQSWAVRQAAFEQSASWQHLQREADVEAERLRALLATAELPN</sequence>
<comment type="similarity">
    <text evidence="2">Belongs to the DNA polymerase type-B family.</text>
</comment>
<dbReference type="CDD" id="cd05779">
    <property type="entry name" value="DNA_polB_epsilon_exo"/>
    <property type="match status" value="1"/>
</dbReference>
<dbReference type="InterPro" id="IPR003819">
    <property type="entry name" value="TauD/TfdA-like"/>
</dbReference>
<dbReference type="Gene3D" id="3.30.420.10">
    <property type="entry name" value="Ribonuclease H-like superfamily/Ribonuclease H"/>
    <property type="match status" value="1"/>
</dbReference>
<keyword evidence="8" id="KW-0479">Metal-binding</keyword>
<evidence type="ECO:0000256" key="1">
    <source>
        <dbReference type="ARBA" id="ARBA00004123"/>
    </source>
</evidence>
<name>A0A2P6V7Z9_9CHLO</name>
<dbReference type="GO" id="GO:0008310">
    <property type="term" value="F:single-stranded DNA 3'-5' DNA exonuclease activity"/>
    <property type="evidence" value="ECO:0007669"/>
    <property type="project" value="TreeGrafter"/>
</dbReference>
<feature type="region of interest" description="Disordered" evidence="17">
    <location>
        <begin position="1364"/>
        <end position="1397"/>
    </location>
</feature>
<keyword evidence="4" id="KW-0004">4Fe-4S</keyword>
<evidence type="ECO:0000256" key="6">
    <source>
        <dbReference type="ARBA" id="ARBA00022695"/>
    </source>
</evidence>
<dbReference type="GO" id="GO:0006272">
    <property type="term" value="P:leading strand elongation"/>
    <property type="evidence" value="ECO:0007669"/>
    <property type="project" value="TreeGrafter"/>
</dbReference>
<dbReference type="GO" id="GO:0045004">
    <property type="term" value="P:DNA replication proofreading"/>
    <property type="evidence" value="ECO:0007669"/>
    <property type="project" value="TreeGrafter"/>
</dbReference>
<evidence type="ECO:0000256" key="13">
    <source>
        <dbReference type="ARBA" id="ARBA00023004"/>
    </source>
</evidence>
<comment type="subcellular location">
    <subcellularLocation>
        <location evidence="1">Nucleus</location>
    </subcellularLocation>
</comment>
<dbReference type="InterPro" id="IPR029703">
    <property type="entry name" value="POL2"/>
</dbReference>
<feature type="region of interest" description="Disordered" evidence="17">
    <location>
        <begin position="68"/>
        <end position="175"/>
    </location>
</feature>
<evidence type="ECO:0000256" key="11">
    <source>
        <dbReference type="ARBA" id="ARBA00022932"/>
    </source>
</evidence>
<dbReference type="Gene3D" id="1.10.132.60">
    <property type="entry name" value="DNA polymerase family B, C-terminal domain"/>
    <property type="match status" value="1"/>
</dbReference>
<dbReference type="CDD" id="cd05535">
    <property type="entry name" value="POLBc_epsilon"/>
    <property type="match status" value="1"/>
</dbReference>
<dbReference type="GO" id="GO:0000278">
    <property type="term" value="P:mitotic cell cycle"/>
    <property type="evidence" value="ECO:0007669"/>
    <property type="project" value="TreeGrafter"/>
</dbReference>
<dbReference type="Gene3D" id="3.90.1600.10">
    <property type="entry name" value="Palm domain of DNA polymerase"/>
    <property type="match status" value="1"/>
</dbReference>
<dbReference type="InterPro" id="IPR006133">
    <property type="entry name" value="DNA-dir_DNA_pol_B_exonuc"/>
</dbReference>
<dbReference type="GO" id="GO:0008622">
    <property type="term" value="C:epsilon DNA polymerase complex"/>
    <property type="evidence" value="ECO:0007669"/>
    <property type="project" value="InterPro"/>
</dbReference>
<dbReference type="EMBL" id="LHPF02000021">
    <property type="protein sequence ID" value="PSC70212.1"/>
    <property type="molecule type" value="Genomic_DNA"/>
</dbReference>
<dbReference type="GO" id="GO:0006287">
    <property type="term" value="P:base-excision repair, gap-filling"/>
    <property type="evidence" value="ECO:0007669"/>
    <property type="project" value="TreeGrafter"/>
</dbReference>
<dbReference type="Pfam" id="PF03104">
    <property type="entry name" value="DNA_pol_B_exo1"/>
    <property type="match status" value="1"/>
</dbReference>
<keyword evidence="7" id="KW-0235">DNA replication</keyword>
<dbReference type="InterPro" id="IPR012337">
    <property type="entry name" value="RNaseH-like_sf"/>
</dbReference>
<dbReference type="Proteomes" id="UP000239649">
    <property type="component" value="Unassembled WGS sequence"/>
</dbReference>
<dbReference type="GO" id="GO:0006297">
    <property type="term" value="P:nucleotide-excision repair, DNA gap filling"/>
    <property type="evidence" value="ECO:0007669"/>
    <property type="project" value="TreeGrafter"/>
</dbReference>
<keyword evidence="12" id="KW-0560">Oxidoreductase</keyword>
<dbReference type="InterPro" id="IPR038538">
    <property type="entry name" value="MTERF_sf"/>
</dbReference>
<dbReference type="GO" id="GO:0003887">
    <property type="term" value="F:DNA-directed DNA polymerase activity"/>
    <property type="evidence" value="ECO:0007669"/>
    <property type="project" value="UniProtKB-KW"/>
</dbReference>
<dbReference type="GO" id="GO:0000166">
    <property type="term" value="F:nucleotide binding"/>
    <property type="evidence" value="ECO:0007669"/>
    <property type="project" value="InterPro"/>
</dbReference>
<evidence type="ECO:0000256" key="7">
    <source>
        <dbReference type="ARBA" id="ARBA00022705"/>
    </source>
</evidence>
<feature type="compositionally biased region" description="Low complexity" evidence="17">
    <location>
        <begin position="70"/>
        <end position="88"/>
    </location>
</feature>
<dbReference type="GO" id="GO:0051539">
    <property type="term" value="F:4 iron, 4 sulfur cluster binding"/>
    <property type="evidence" value="ECO:0007669"/>
    <property type="project" value="UniProtKB-KW"/>
</dbReference>
<dbReference type="Pfam" id="PF22634">
    <property type="entry name" value="POL2_thumb"/>
    <property type="match status" value="1"/>
</dbReference>
<dbReference type="SMART" id="SM01159">
    <property type="entry name" value="DUF1744"/>
    <property type="match status" value="1"/>
</dbReference>
<feature type="region of interest" description="Disordered" evidence="17">
    <location>
        <begin position="2873"/>
        <end position="2892"/>
    </location>
</feature>
<dbReference type="Gene3D" id="3.60.130.10">
    <property type="entry name" value="Clavaminate synthase-like"/>
    <property type="match status" value="1"/>
</dbReference>
<dbReference type="FunFam" id="1.10.132.60:FF:000003">
    <property type="entry name" value="DNA polymerase epsilon catalytic subunit"/>
    <property type="match status" value="1"/>
</dbReference>
<evidence type="ECO:0000256" key="5">
    <source>
        <dbReference type="ARBA" id="ARBA00022679"/>
    </source>
</evidence>
<dbReference type="InterPro" id="IPR042098">
    <property type="entry name" value="TauD-like_sf"/>
</dbReference>
<dbReference type="Pfam" id="PF02668">
    <property type="entry name" value="TauD"/>
    <property type="match status" value="1"/>
</dbReference>
<dbReference type="InterPro" id="IPR006172">
    <property type="entry name" value="DNA-dir_DNA_pol_B"/>
</dbReference>
<comment type="caution">
    <text evidence="19">The sequence shown here is derived from an EMBL/GenBank/DDBJ whole genome shotgun (WGS) entry which is preliminary data.</text>
</comment>
<evidence type="ECO:0000313" key="20">
    <source>
        <dbReference type="Proteomes" id="UP000239649"/>
    </source>
</evidence>
<dbReference type="Gene3D" id="1.25.70.10">
    <property type="entry name" value="Transcription termination factor 3, mitochondrial"/>
    <property type="match status" value="1"/>
</dbReference>
<feature type="region of interest" description="Disordered" evidence="17">
    <location>
        <begin position="1416"/>
        <end position="1444"/>
    </location>
</feature>
<evidence type="ECO:0000256" key="15">
    <source>
        <dbReference type="ARBA" id="ARBA00023125"/>
    </source>
</evidence>
<evidence type="ECO:0000256" key="8">
    <source>
        <dbReference type="ARBA" id="ARBA00022723"/>
    </source>
</evidence>
<dbReference type="SUPFAM" id="SSF51197">
    <property type="entry name" value="Clavaminate synthase-like"/>
    <property type="match status" value="1"/>
</dbReference>
<dbReference type="FunFam" id="3.30.420.10:FF:000010">
    <property type="entry name" value="DNA polymerase epsilon catalytic subunit"/>
    <property type="match status" value="1"/>
</dbReference>
<keyword evidence="13" id="KW-0408">Iron</keyword>
<keyword evidence="16" id="KW-0539">Nucleus</keyword>
<evidence type="ECO:0000256" key="3">
    <source>
        <dbReference type="ARBA" id="ARBA00012417"/>
    </source>
</evidence>
<evidence type="ECO:0000313" key="19">
    <source>
        <dbReference type="EMBL" id="PSC70212.1"/>
    </source>
</evidence>
<dbReference type="FunFam" id="3.90.1600.10:FF:000006">
    <property type="entry name" value="DNA polymerase epsilon catalytic subunit"/>
    <property type="match status" value="1"/>
</dbReference>
<dbReference type="InterPro" id="IPR043502">
    <property type="entry name" value="DNA/RNA_pol_sf"/>
</dbReference>
<dbReference type="InterPro" id="IPR013697">
    <property type="entry name" value="DNA_pol_e_suA_C"/>
</dbReference>
<dbReference type="Pfam" id="PF22912">
    <property type="entry name" value="zf-DPOE"/>
    <property type="match status" value="1"/>
</dbReference>
<dbReference type="Pfam" id="PF08490">
    <property type="entry name" value="DUF1744"/>
    <property type="match status" value="1"/>
</dbReference>
<dbReference type="InterPro" id="IPR023211">
    <property type="entry name" value="DNA_pol_palm_dom_sf"/>
</dbReference>
<evidence type="ECO:0000256" key="10">
    <source>
        <dbReference type="ARBA" id="ARBA00022833"/>
    </source>
</evidence>
<keyword evidence="9" id="KW-0863">Zinc-finger</keyword>
<evidence type="ECO:0000256" key="17">
    <source>
        <dbReference type="SAM" id="MobiDB-lite"/>
    </source>
</evidence>
<dbReference type="SUPFAM" id="SSF56672">
    <property type="entry name" value="DNA/RNA polymerases"/>
    <property type="match status" value="1"/>
</dbReference>